<evidence type="ECO:0000256" key="3">
    <source>
        <dbReference type="ARBA" id="ARBA00004729"/>
    </source>
</evidence>
<comment type="catalytic activity">
    <reaction evidence="1 13">
        <text>(2R,3S)-3-isopropylmalate = (2S)-2-isopropylmalate</text>
        <dbReference type="Rhea" id="RHEA:32287"/>
        <dbReference type="ChEBI" id="CHEBI:1178"/>
        <dbReference type="ChEBI" id="CHEBI:35121"/>
        <dbReference type="EC" id="4.2.1.33"/>
    </reaction>
</comment>
<keyword evidence="8 13" id="KW-0479">Metal-binding</keyword>
<proteinExistence type="inferred from homology"/>
<evidence type="ECO:0000313" key="16">
    <source>
        <dbReference type="Proteomes" id="UP001320122"/>
    </source>
</evidence>
<dbReference type="SUPFAM" id="SSF53732">
    <property type="entry name" value="Aconitase iron-sulfur domain"/>
    <property type="match status" value="1"/>
</dbReference>
<evidence type="ECO:0000313" key="15">
    <source>
        <dbReference type="EMBL" id="MCE8021324.1"/>
    </source>
</evidence>
<dbReference type="PROSITE" id="PS01244">
    <property type="entry name" value="ACONITASE_2"/>
    <property type="match status" value="1"/>
</dbReference>
<feature type="binding site" evidence="13">
    <location>
        <position position="407"/>
    </location>
    <ligand>
        <name>[4Fe-4S] cluster</name>
        <dbReference type="ChEBI" id="CHEBI:49883"/>
    </ligand>
</feature>
<comment type="caution">
    <text evidence="15">The sequence shown here is derived from an EMBL/GenBank/DDBJ whole genome shotgun (WGS) entry which is preliminary data.</text>
</comment>
<dbReference type="InterPro" id="IPR033941">
    <property type="entry name" value="IPMI_cat"/>
</dbReference>
<organism evidence="15 16">
    <name type="scientific">Billgrantia zhangzhouensis</name>
    <dbReference type="NCBI Taxonomy" id="2733481"/>
    <lineage>
        <taxon>Bacteria</taxon>
        <taxon>Pseudomonadati</taxon>
        <taxon>Pseudomonadota</taxon>
        <taxon>Gammaproteobacteria</taxon>
        <taxon>Oceanospirillales</taxon>
        <taxon>Halomonadaceae</taxon>
        <taxon>Billgrantia</taxon>
    </lineage>
</organism>
<dbReference type="CDD" id="cd01583">
    <property type="entry name" value="IPMI"/>
    <property type="match status" value="1"/>
</dbReference>
<protein>
    <recommendedName>
        <fullName evidence="13">3-isopropylmalate dehydratase large subunit</fullName>
        <ecNumber evidence="13">4.2.1.33</ecNumber>
    </recommendedName>
    <alternativeName>
        <fullName evidence="13">Alpha-IPM isomerase</fullName>
        <shortName evidence="13">IPMI</shortName>
    </alternativeName>
    <alternativeName>
        <fullName evidence="13">Isopropylmalate isomerase</fullName>
    </alternativeName>
</protein>
<dbReference type="RefSeq" id="WP_234274645.1">
    <property type="nucleotide sequence ID" value="NZ_JABFTT010000011.1"/>
</dbReference>
<comment type="subunit">
    <text evidence="4 13">Heterodimer of LeuC and LeuD.</text>
</comment>
<evidence type="ECO:0000256" key="4">
    <source>
        <dbReference type="ARBA" id="ARBA00011271"/>
    </source>
</evidence>
<keyword evidence="12 13" id="KW-0100">Branched-chain amino acid biosynthesis</keyword>
<dbReference type="Gene3D" id="3.30.499.10">
    <property type="entry name" value="Aconitase, domain 3"/>
    <property type="match status" value="2"/>
</dbReference>
<comment type="function">
    <text evidence="2 13">Catalyzes the isomerization between 2-isopropylmalate and 3-isopropylmalate, via the formation of 2-isopropylmaleate.</text>
</comment>
<comment type="pathway">
    <text evidence="3 13">Amino-acid biosynthesis; L-leucine biosynthesis; L-leucine from 3-methyl-2-oxobutanoate: step 2/4.</text>
</comment>
<evidence type="ECO:0000259" key="14">
    <source>
        <dbReference type="Pfam" id="PF00330"/>
    </source>
</evidence>
<feature type="binding site" evidence="13">
    <location>
        <position position="410"/>
    </location>
    <ligand>
        <name>[4Fe-4S] cluster</name>
        <dbReference type="ChEBI" id="CHEBI:49883"/>
    </ligand>
</feature>
<dbReference type="NCBIfam" id="TIGR00170">
    <property type="entry name" value="leuC"/>
    <property type="match status" value="1"/>
</dbReference>
<evidence type="ECO:0000256" key="5">
    <source>
        <dbReference type="ARBA" id="ARBA00022430"/>
    </source>
</evidence>
<dbReference type="InterPro" id="IPR015931">
    <property type="entry name" value="Acnase/IPM_dHydase_lsu_aba_1/3"/>
</dbReference>
<reference evidence="15 16" key="1">
    <citation type="journal article" date="2021" name="Front. Microbiol.">
        <title>Aerobic Denitrification and Heterotrophic Sulfur Oxidation in the Genus Halomonas Revealed by Six Novel Species Characterizations and Genome-Based Analysis.</title>
        <authorList>
            <person name="Wang L."/>
            <person name="Shao Z."/>
        </authorList>
    </citation>
    <scope>NUCLEOTIDE SEQUENCE [LARGE SCALE GENOMIC DNA]</scope>
    <source>
        <strain evidence="15 16">MCCC 1A11036</strain>
    </source>
</reference>
<dbReference type="InterPro" id="IPR036008">
    <property type="entry name" value="Aconitase_4Fe-4S_dom"/>
</dbReference>
<accession>A0ABS9AHX7</accession>
<evidence type="ECO:0000256" key="12">
    <source>
        <dbReference type="ARBA" id="ARBA00023304"/>
    </source>
</evidence>
<dbReference type="Pfam" id="PF00330">
    <property type="entry name" value="Aconitase"/>
    <property type="match status" value="1"/>
</dbReference>
<dbReference type="PRINTS" id="PR00415">
    <property type="entry name" value="ACONITASE"/>
</dbReference>
<evidence type="ECO:0000256" key="7">
    <source>
        <dbReference type="ARBA" id="ARBA00022605"/>
    </source>
</evidence>
<sequence>MTMPTTLFDKVWDAHEILRSESGQSLLWIDRHFVHEGSFHAFNKLRDRGLGVARPDLTFGIADHYVPTLTRRLDAIGDAKVRSMIEQLTDNTREHGIPLFGLDDPRQGIVHVLGPEQGLTQPGLLMVCGDSHTSTHGAFGSIAFGIGASEVAHVLATQTLWQSRPKQMRLTVEGELSSGITAKDIALTWIARLGADGARGHAIEYAGSAIRSLSMEARLTLCNLTIEGGARCGMIAPDETTSAYLRNRPFAPRGECWEQAQAYWQTLKSDADARFDREVTLAASEIAPTVTWGVSPEEALPIDARIPDPAHIEDLARARQVRDSLDYMGLAPGQQLTDIAIDRVFIGSCTNARLEDLRAAADVLKGHRSKVPGIVSPGSTQVKHQAEAEGLDAVFREAGLEWRESGCSMCVGMNGDLVPAGERCASTTNRNFKGRQGPGARTHLMSPAMVAAAAVTGRLADVRQL</sequence>
<name>A0ABS9AHX7_9GAMM</name>
<dbReference type="NCBIfam" id="NF004016">
    <property type="entry name" value="PRK05478.1"/>
    <property type="match status" value="1"/>
</dbReference>
<dbReference type="HAMAP" id="MF_01026">
    <property type="entry name" value="LeuC_type1"/>
    <property type="match status" value="1"/>
</dbReference>
<dbReference type="Proteomes" id="UP001320122">
    <property type="component" value="Unassembled WGS sequence"/>
</dbReference>
<evidence type="ECO:0000256" key="13">
    <source>
        <dbReference type="HAMAP-Rule" id="MF_01026"/>
    </source>
</evidence>
<keyword evidence="9 13" id="KW-0408">Iron</keyword>
<keyword evidence="16" id="KW-1185">Reference proteome</keyword>
<evidence type="ECO:0000256" key="9">
    <source>
        <dbReference type="ARBA" id="ARBA00023004"/>
    </source>
</evidence>
<keyword evidence="10 13" id="KW-0411">Iron-sulfur</keyword>
<gene>
    <name evidence="13 15" type="primary">leuC</name>
    <name evidence="15" type="ORF">HOP51_14580</name>
</gene>
<dbReference type="EC" id="4.2.1.33" evidence="13"/>
<dbReference type="InterPro" id="IPR018136">
    <property type="entry name" value="Aconitase_4Fe-4S_BS"/>
</dbReference>
<evidence type="ECO:0000256" key="10">
    <source>
        <dbReference type="ARBA" id="ARBA00023014"/>
    </source>
</evidence>
<comment type="similarity">
    <text evidence="13">Belongs to the aconitase/IPM isomerase family. LeuC type 1 subfamily.</text>
</comment>
<dbReference type="EMBL" id="JABFTT010000011">
    <property type="protein sequence ID" value="MCE8021324.1"/>
    <property type="molecule type" value="Genomic_DNA"/>
</dbReference>
<evidence type="ECO:0000256" key="1">
    <source>
        <dbReference type="ARBA" id="ARBA00000491"/>
    </source>
</evidence>
<dbReference type="InterPro" id="IPR050067">
    <property type="entry name" value="IPM_dehydratase_rel_enz"/>
</dbReference>
<feature type="binding site" evidence="13">
    <location>
        <position position="349"/>
    </location>
    <ligand>
        <name>[4Fe-4S] cluster</name>
        <dbReference type="ChEBI" id="CHEBI:49883"/>
    </ligand>
</feature>
<evidence type="ECO:0000256" key="11">
    <source>
        <dbReference type="ARBA" id="ARBA00023239"/>
    </source>
</evidence>
<comment type="cofactor">
    <cofactor evidence="13">
        <name>[4Fe-4S] cluster</name>
        <dbReference type="ChEBI" id="CHEBI:49883"/>
    </cofactor>
    <text evidence="13">Binds 1 [4Fe-4S] cluster per subunit.</text>
</comment>
<evidence type="ECO:0000256" key="8">
    <source>
        <dbReference type="ARBA" id="ARBA00022723"/>
    </source>
</evidence>
<feature type="domain" description="Aconitase/3-isopropylmalate dehydratase large subunit alpha/beta/alpha" evidence="14">
    <location>
        <begin position="9"/>
        <end position="457"/>
    </location>
</feature>
<evidence type="ECO:0000256" key="2">
    <source>
        <dbReference type="ARBA" id="ARBA00002695"/>
    </source>
</evidence>
<evidence type="ECO:0000256" key="6">
    <source>
        <dbReference type="ARBA" id="ARBA00022485"/>
    </source>
</evidence>
<dbReference type="NCBIfam" id="NF009116">
    <property type="entry name" value="PRK12466.1"/>
    <property type="match status" value="1"/>
</dbReference>
<dbReference type="InterPro" id="IPR004430">
    <property type="entry name" value="3-IsopropMal_deHydase_lsu"/>
</dbReference>
<keyword evidence="7 13" id="KW-0028">Amino-acid biosynthesis</keyword>
<dbReference type="PANTHER" id="PTHR43822">
    <property type="entry name" value="HOMOACONITASE, MITOCHONDRIAL-RELATED"/>
    <property type="match status" value="1"/>
</dbReference>
<keyword evidence="6 13" id="KW-0004">4Fe-4S</keyword>
<dbReference type="GO" id="GO:0003861">
    <property type="term" value="F:3-isopropylmalate dehydratase activity"/>
    <property type="evidence" value="ECO:0007669"/>
    <property type="project" value="UniProtKB-EC"/>
</dbReference>
<dbReference type="PROSITE" id="PS00450">
    <property type="entry name" value="ACONITASE_1"/>
    <property type="match status" value="1"/>
</dbReference>
<keyword evidence="11 13" id="KW-0456">Lyase</keyword>
<dbReference type="PANTHER" id="PTHR43822:SF9">
    <property type="entry name" value="3-ISOPROPYLMALATE DEHYDRATASE"/>
    <property type="match status" value="1"/>
</dbReference>
<dbReference type="InterPro" id="IPR001030">
    <property type="entry name" value="Acoase/IPM_deHydtase_lsu_aba"/>
</dbReference>
<keyword evidence="5 13" id="KW-0432">Leucine biosynthesis</keyword>